<feature type="chain" id="PRO_5045222548" evidence="1">
    <location>
        <begin position="21"/>
        <end position="114"/>
    </location>
</feature>
<feature type="signal peptide" evidence="1">
    <location>
        <begin position="1"/>
        <end position="20"/>
    </location>
</feature>
<accession>A0ABW5N3Z2</accession>
<sequence>MKNLRLLLAALFITSTQLFASTPSDETPEQQLRNEILTLLSSPDIKVENEDLKANIEFTLNAKGEIVVLTVDTSEKIVEDYVLSKLNYKKVDSEILENDYKIYRVDLKILKPNS</sequence>
<dbReference type="EMBL" id="JBHULX010000001">
    <property type="protein sequence ID" value="MFD2589594.1"/>
    <property type="molecule type" value="Genomic_DNA"/>
</dbReference>
<reference evidence="3" key="1">
    <citation type="journal article" date="2019" name="Int. J. Syst. Evol. Microbiol.">
        <title>The Global Catalogue of Microorganisms (GCM) 10K type strain sequencing project: providing services to taxonomists for standard genome sequencing and annotation.</title>
        <authorList>
            <consortium name="The Broad Institute Genomics Platform"/>
            <consortium name="The Broad Institute Genome Sequencing Center for Infectious Disease"/>
            <person name="Wu L."/>
            <person name="Ma J."/>
        </authorList>
    </citation>
    <scope>NUCLEOTIDE SEQUENCE [LARGE SCALE GENOMIC DNA]</scope>
    <source>
        <strain evidence="3">KCTC 42423</strain>
    </source>
</reference>
<protein>
    <submittedName>
        <fullName evidence="2">Uncharacterized protein</fullName>
    </submittedName>
</protein>
<name>A0ABW5N3Z2_9FLAO</name>
<gene>
    <name evidence="2" type="ORF">ACFSTE_02050</name>
</gene>
<evidence type="ECO:0000313" key="2">
    <source>
        <dbReference type="EMBL" id="MFD2589594.1"/>
    </source>
</evidence>
<evidence type="ECO:0000256" key="1">
    <source>
        <dbReference type="SAM" id="SignalP"/>
    </source>
</evidence>
<dbReference type="RefSeq" id="WP_176027798.1">
    <property type="nucleotide sequence ID" value="NZ_JBHSJV010000001.1"/>
</dbReference>
<organism evidence="2 3">
    <name type="scientific">Aquimarina hainanensis</name>
    <dbReference type="NCBI Taxonomy" id="1578017"/>
    <lineage>
        <taxon>Bacteria</taxon>
        <taxon>Pseudomonadati</taxon>
        <taxon>Bacteroidota</taxon>
        <taxon>Flavobacteriia</taxon>
        <taxon>Flavobacteriales</taxon>
        <taxon>Flavobacteriaceae</taxon>
        <taxon>Aquimarina</taxon>
    </lineage>
</organism>
<dbReference type="Proteomes" id="UP001597459">
    <property type="component" value="Unassembled WGS sequence"/>
</dbReference>
<evidence type="ECO:0000313" key="3">
    <source>
        <dbReference type="Proteomes" id="UP001597459"/>
    </source>
</evidence>
<keyword evidence="3" id="KW-1185">Reference proteome</keyword>
<proteinExistence type="predicted"/>
<keyword evidence="1" id="KW-0732">Signal</keyword>
<comment type="caution">
    <text evidence="2">The sequence shown here is derived from an EMBL/GenBank/DDBJ whole genome shotgun (WGS) entry which is preliminary data.</text>
</comment>